<dbReference type="PANTHER" id="PTHR40055">
    <property type="entry name" value="TRANSCRIPTIONAL REGULATOR YGIV-RELATED"/>
    <property type="match status" value="1"/>
</dbReference>
<dbReference type="InterPro" id="IPR029442">
    <property type="entry name" value="GyrI-like"/>
</dbReference>
<evidence type="ECO:0000259" key="1">
    <source>
        <dbReference type="SMART" id="SM00871"/>
    </source>
</evidence>
<proteinExistence type="predicted"/>
<sequence length="151" mass="17092">MTLKVEGMPSYRIVYVRQVGPYGPANVQAMNQLKEWAVEHELMQYALLFGVPQDDPATTPPDSCRYDACMVIEEEYKLDGSIAEGRLAGGQYAVFTIEHTAEGVQRAWNDIFPALQTSGYQLDRKPILERYSYEMLSQGYCELCVPIKVDN</sequence>
<dbReference type="SMART" id="SM00871">
    <property type="entry name" value="AraC_E_bind"/>
    <property type="match status" value="1"/>
</dbReference>
<dbReference type="SUPFAM" id="SSF55136">
    <property type="entry name" value="Probable bacterial effector-binding domain"/>
    <property type="match status" value="1"/>
</dbReference>
<gene>
    <name evidence="2" type="ORF">J40TS1_48800</name>
</gene>
<evidence type="ECO:0000313" key="3">
    <source>
        <dbReference type="Proteomes" id="UP000683139"/>
    </source>
</evidence>
<feature type="domain" description="AraC effector-binding" evidence="1">
    <location>
        <begin position="1"/>
        <end position="148"/>
    </location>
</feature>
<dbReference type="InterPro" id="IPR050908">
    <property type="entry name" value="SmbC-like"/>
</dbReference>
<dbReference type="Gene3D" id="3.20.80.10">
    <property type="entry name" value="Regulatory factor, effector binding domain"/>
    <property type="match status" value="1"/>
</dbReference>
<dbReference type="Proteomes" id="UP000683139">
    <property type="component" value="Unassembled WGS sequence"/>
</dbReference>
<dbReference type="PANTHER" id="PTHR40055:SF1">
    <property type="entry name" value="TRANSCRIPTIONAL REGULATOR YGIV-RELATED"/>
    <property type="match status" value="1"/>
</dbReference>
<protein>
    <submittedName>
        <fullName evidence="2">DNA gyrase inhibitor</fullName>
    </submittedName>
</protein>
<name>A0A920D158_9BACL</name>
<comment type="caution">
    <text evidence="2">The sequence shown here is derived from an EMBL/GenBank/DDBJ whole genome shotgun (WGS) entry which is preliminary data.</text>
</comment>
<reference evidence="2" key="1">
    <citation type="submission" date="2021-03" db="EMBL/GenBank/DDBJ databases">
        <title>Antimicrobial resistance genes in bacteria isolated from Japanese honey, and their potential for conferring macrolide and lincosamide resistance in the American foulbrood pathogen Paenibacillus larvae.</title>
        <authorList>
            <person name="Okamoto M."/>
            <person name="Kumagai M."/>
            <person name="Kanamori H."/>
            <person name="Takamatsu D."/>
        </authorList>
    </citation>
    <scope>NUCLEOTIDE SEQUENCE</scope>
    <source>
        <strain evidence="2">J40TS1</strain>
    </source>
</reference>
<dbReference type="InterPro" id="IPR010499">
    <property type="entry name" value="AraC_E-bd"/>
</dbReference>
<organism evidence="2 3">
    <name type="scientific">Paenibacillus montaniterrae</name>
    <dbReference type="NCBI Taxonomy" id="429341"/>
    <lineage>
        <taxon>Bacteria</taxon>
        <taxon>Bacillati</taxon>
        <taxon>Bacillota</taxon>
        <taxon>Bacilli</taxon>
        <taxon>Bacillales</taxon>
        <taxon>Paenibacillaceae</taxon>
        <taxon>Paenibacillus</taxon>
    </lineage>
</organism>
<keyword evidence="3" id="KW-1185">Reference proteome</keyword>
<dbReference type="InterPro" id="IPR011256">
    <property type="entry name" value="Reg_factor_effector_dom_sf"/>
</dbReference>
<dbReference type="Pfam" id="PF06445">
    <property type="entry name" value="GyrI-like"/>
    <property type="match status" value="1"/>
</dbReference>
<dbReference type="RefSeq" id="WP_213519891.1">
    <property type="nucleotide sequence ID" value="NZ_BOSE01000013.1"/>
</dbReference>
<evidence type="ECO:0000313" key="2">
    <source>
        <dbReference type="EMBL" id="GIP19238.1"/>
    </source>
</evidence>
<dbReference type="EMBL" id="BOSE01000013">
    <property type="protein sequence ID" value="GIP19238.1"/>
    <property type="molecule type" value="Genomic_DNA"/>
</dbReference>
<dbReference type="AlphaFoldDB" id="A0A920D158"/>
<accession>A0A920D158</accession>